<feature type="transmembrane region" description="Helical" evidence="6">
    <location>
        <begin position="108"/>
        <end position="127"/>
    </location>
</feature>
<evidence type="ECO:0000256" key="5">
    <source>
        <dbReference type="ARBA" id="ARBA00023136"/>
    </source>
</evidence>
<dbReference type="InterPro" id="IPR002797">
    <property type="entry name" value="Polysacc_synth"/>
</dbReference>
<evidence type="ECO:0000256" key="4">
    <source>
        <dbReference type="ARBA" id="ARBA00022989"/>
    </source>
</evidence>
<feature type="transmembrane region" description="Helical" evidence="6">
    <location>
        <begin position="337"/>
        <end position="360"/>
    </location>
</feature>
<keyword evidence="4 6" id="KW-1133">Transmembrane helix</keyword>
<evidence type="ECO:0000313" key="7">
    <source>
        <dbReference type="EMBL" id="KKN81019.1"/>
    </source>
</evidence>
<feature type="transmembrane region" description="Helical" evidence="6">
    <location>
        <begin position="213"/>
        <end position="233"/>
    </location>
</feature>
<protein>
    <recommendedName>
        <fullName evidence="8">Polysaccharide biosynthesis protein C-terminal domain-containing protein</fullName>
    </recommendedName>
</protein>
<evidence type="ECO:0000256" key="2">
    <source>
        <dbReference type="ARBA" id="ARBA00022475"/>
    </source>
</evidence>
<feature type="transmembrane region" description="Helical" evidence="6">
    <location>
        <begin position="173"/>
        <end position="192"/>
    </location>
</feature>
<sequence length="419" mass="46436">MRGSSLFNMAMLYAGRTSSVLVAFLFMPIYSRILGPEQFATAAVILSLQALLMLMDLGLATLLSREVAVASSACGSPFKLVRTVEISLSILYLLLVIVLVIVKFTAGVFDLSLSTILGIMIFFWSIVLHNQYYTAVLARQKYIMANTIQLAGITLRAIVTLAALNYYSGTLDVFIWSQVVVSVMHSFVLRLLCFNELKKVAGSYVSRVTYQDCLELIRTASPLFLAGSAGAAAMHLDKPIMSLFFEANIIGPYFLAVMFSSTPIAVCAAPLVQYFQPKIYKDIVSLDSSSYRNNLASFVFAILFFVFFPVGILYIFCSEIIAFWLSGDVTLIEQVTSYSKILLVGYLVAAAGYIPFVLVIAHRDFGFHARLSIASTILILLCVFVFSVFENVYLICVSYVGYFLFITTAFLFRAKLKLE</sequence>
<dbReference type="GO" id="GO:0005886">
    <property type="term" value="C:plasma membrane"/>
    <property type="evidence" value="ECO:0007669"/>
    <property type="project" value="UniProtKB-SubCell"/>
</dbReference>
<name>A0A0F9TNW8_9ZZZZ</name>
<feature type="transmembrane region" description="Helical" evidence="6">
    <location>
        <begin position="148"/>
        <end position="167"/>
    </location>
</feature>
<accession>A0A0F9TNW8</accession>
<reference evidence="7" key="1">
    <citation type="journal article" date="2015" name="Nature">
        <title>Complex archaea that bridge the gap between prokaryotes and eukaryotes.</title>
        <authorList>
            <person name="Spang A."/>
            <person name="Saw J.H."/>
            <person name="Jorgensen S.L."/>
            <person name="Zaremba-Niedzwiedzka K."/>
            <person name="Martijn J."/>
            <person name="Lind A.E."/>
            <person name="van Eijk R."/>
            <person name="Schleper C."/>
            <person name="Guy L."/>
            <person name="Ettema T.J."/>
        </authorList>
    </citation>
    <scope>NUCLEOTIDE SEQUENCE</scope>
</reference>
<comment type="subcellular location">
    <subcellularLocation>
        <location evidence="1">Cell membrane</location>
        <topology evidence="1">Multi-pass membrane protein</topology>
    </subcellularLocation>
</comment>
<dbReference type="Pfam" id="PF01943">
    <property type="entry name" value="Polysacc_synt"/>
    <property type="match status" value="1"/>
</dbReference>
<keyword evidence="3 6" id="KW-0812">Transmembrane</keyword>
<keyword evidence="2" id="KW-1003">Cell membrane</keyword>
<proteinExistence type="predicted"/>
<evidence type="ECO:0008006" key="8">
    <source>
        <dbReference type="Google" id="ProtNLM"/>
    </source>
</evidence>
<feature type="transmembrane region" description="Helical" evidence="6">
    <location>
        <begin position="253"/>
        <end position="275"/>
    </location>
</feature>
<gene>
    <name evidence="7" type="ORF">LCGC14_0323900</name>
</gene>
<evidence type="ECO:0000256" key="3">
    <source>
        <dbReference type="ARBA" id="ARBA00022692"/>
    </source>
</evidence>
<comment type="caution">
    <text evidence="7">The sequence shown here is derived from an EMBL/GenBank/DDBJ whole genome shotgun (WGS) entry which is preliminary data.</text>
</comment>
<dbReference type="EMBL" id="LAZR01000221">
    <property type="protein sequence ID" value="KKN81019.1"/>
    <property type="molecule type" value="Genomic_DNA"/>
</dbReference>
<feature type="transmembrane region" description="Helical" evidence="6">
    <location>
        <begin position="295"/>
        <end position="325"/>
    </location>
</feature>
<feature type="transmembrane region" description="Helical" evidence="6">
    <location>
        <begin position="12"/>
        <end position="33"/>
    </location>
</feature>
<feature type="transmembrane region" description="Helical" evidence="6">
    <location>
        <begin position="392"/>
        <end position="412"/>
    </location>
</feature>
<feature type="transmembrane region" description="Helical" evidence="6">
    <location>
        <begin position="367"/>
        <end position="386"/>
    </location>
</feature>
<dbReference type="PANTHER" id="PTHR30250:SF11">
    <property type="entry name" value="O-ANTIGEN TRANSPORTER-RELATED"/>
    <property type="match status" value="1"/>
</dbReference>
<evidence type="ECO:0000256" key="6">
    <source>
        <dbReference type="SAM" id="Phobius"/>
    </source>
</evidence>
<dbReference type="AlphaFoldDB" id="A0A0F9TNW8"/>
<feature type="transmembrane region" description="Helical" evidence="6">
    <location>
        <begin position="84"/>
        <end position="102"/>
    </location>
</feature>
<evidence type="ECO:0000256" key="1">
    <source>
        <dbReference type="ARBA" id="ARBA00004651"/>
    </source>
</evidence>
<dbReference type="PANTHER" id="PTHR30250">
    <property type="entry name" value="PST FAMILY PREDICTED COLANIC ACID TRANSPORTER"/>
    <property type="match status" value="1"/>
</dbReference>
<dbReference type="InterPro" id="IPR050833">
    <property type="entry name" value="Poly_Biosynth_Transport"/>
</dbReference>
<organism evidence="7">
    <name type="scientific">marine sediment metagenome</name>
    <dbReference type="NCBI Taxonomy" id="412755"/>
    <lineage>
        <taxon>unclassified sequences</taxon>
        <taxon>metagenomes</taxon>
        <taxon>ecological metagenomes</taxon>
    </lineage>
</organism>
<keyword evidence="5 6" id="KW-0472">Membrane</keyword>
<feature type="transmembrane region" description="Helical" evidence="6">
    <location>
        <begin position="39"/>
        <end position="63"/>
    </location>
</feature>